<feature type="transmembrane region" description="Helical" evidence="1">
    <location>
        <begin position="68"/>
        <end position="88"/>
    </location>
</feature>
<keyword evidence="3" id="KW-1185">Reference proteome</keyword>
<dbReference type="Proteomes" id="UP000326837">
    <property type="component" value="Chromosome"/>
</dbReference>
<gene>
    <name evidence="2" type="ORF">PLANPX_5724</name>
</gene>
<keyword evidence="1" id="KW-1133">Transmembrane helix</keyword>
<name>A0A5K7XJ62_9BACT</name>
<accession>A0A5K7XJ62</accession>
<evidence type="ECO:0000313" key="2">
    <source>
        <dbReference type="EMBL" id="BBO36112.1"/>
    </source>
</evidence>
<feature type="transmembrane region" description="Helical" evidence="1">
    <location>
        <begin position="12"/>
        <end position="32"/>
    </location>
</feature>
<dbReference type="AlphaFoldDB" id="A0A5K7XJ62"/>
<evidence type="ECO:0000313" key="3">
    <source>
        <dbReference type="Proteomes" id="UP000326837"/>
    </source>
</evidence>
<reference evidence="3" key="1">
    <citation type="submission" date="2019-10" db="EMBL/GenBank/DDBJ databases">
        <title>Lacipirellula parvula gen. nov., sp. nov., representing a lineage of planctomycetes widespread in freshwater anoxic habitats, and description of the family Lacipirellulaceae.</title>
        <authorList>
            <person name="Dedysh S.N."/>
            <person name="Kulichevskaya I.S."/>
            <person name="Beletsky A.V."/>
            <person name="Rakitin A.L."/>
            <person name="Mardanov A.V."/>
            <person name="Ivanova A.A."/>
            <person name="Saltykova V.X."/>
            <person name="Rijpstra W.I.C."/>
            <person name="Sinninghe Damste J.S."/>
            <person name="Ravin N.V."/>
        </authorList>
    </citation>
    <scope>NUCLEOTIDE SEQUENCE [LARGE SCALE GENOMIC DNA]</scope>
    <source>
        <strain evidence="3">PX69</strain>
    </source>
</reference>
<organism evidence="2 3">
    <name type="scientific">Lacipirellula parvula</name>
    <dbReference type="NCBI Taxonomy" id="2650471"/>
    <lineage>
        <taxon>Bacteria</taxon>
        <taxon>Pseudomonadati</taxon>
        <taxon>Planctomycetota</taxon>
        <taxon>Planctomycetia</taxon>
        <taxon>Pirellulales</taxon>
        <taxon>Lacipirellulaceae</taxon>
        <taxon>Lacipirellula</taxon>
    </lineage>
</organism>
<keyword evidence="1" id="KW-0472">Membrane</keyword>
<dbReference type="EMBL" id="AP021861">
    <property type="protein sequence ID" value="BBO36112.1"/>
    <property type="molecule type" value="Genomic_DNA"/>
</dbReference>
<dbReference type="KEGG" id="lpav:PLANPX_5724"/>
<protein>
    <submittedName>
        <fullName evidence="2">Uncharacterized protein</fullName>
    </submittedName>
</protein>
<keyword evidence="1" id="KW-0812">Transmembrane</keyword>
<feature type="transmembrane region" description="Helical" evidence="1">
    <location>
        <begin position="39"/>
        <end position="56"/>
    </location>
</feature>
<evidence type="ECO:0000256" key="1">
    <source>
        <dbReference type="SAM" id="Phobius"/>
    </source>
</evidence>
<sequence>MAGVAVVVSAQFWSAVPMAGAIALVAWGTVLNVSQRRELLILAALIYTPLGILAVMSEVDLAMDASLAWAVLAGLDAAAAITLLYHLACRTGDLLARG</sequence>
<proteinExistence type="predicted"/>